<evidence type="ECO:0000259" key="1">
    <source>
        <dbReference type="Pfam" id="PF04443"/>
    </source>
</evidence>
<comment type="caution">
    <text evidence="2">The sequence shown here is derived from an EMBL/GenBank/DDBJ whole genome shotgun (WGS) entry which is preliminary data.</text>
</comment>
<evidence type="ECO:0000313" key="3">
    <source>
        <dbReference type="Proteomes" id="UP000321046"/>
    </source>
</evidence>
<accession>A0A5C6XFU0</accession>
<evidence type="ECO:0000313" key="2">
    <source>
        <dbReference type="EMBL" id="TXD44523.1"/>
    </source>
</evidence>
<proteinExistence type="predicted"/>
<reference evidence="2 3" key="1">
    <citation type="submission" date="2019-08" db="EMBL/GenBank/DDBJ databases">
        <title>Bradymonadales sp. TMQ2.</title>
        <authorList>
            <person name="Liang Q."/>
        </authorList>
    </citation>
    <scope>NUCLEOTIDE SEQUENCE [LARGE SCALE GENOMIC DNA]</scope>
    <source>
        <strain evidence="2 3">TMQ2</strain>
    </source>
</reference>
<feature type="domain" description="Acyl-protein synthetase LuxE" evidence="1">
    <location>
        <begin position="112"/>
        <end position="434"/>
    </location>
</feature>
<dbReference type="GO" id="GO:0047474">
    <property type="term" value="F:long-chain fatty acid--protein ligase activity"/>
    <property type="evidence" value="ECO:0007669"/>
    <property type="project" value="InterPro"/>
</dbReference>
<protein>
    <submittedName>
        <fullName evidence="2">Acyl-protein synthetase</fullName>
    </submittedName>
</protein>
<sequence length="443" mass="48427">MSLFITTPTASLLPPTSRRISPVATSKLTSPARSPAASPTLSFVARITMLPSAARRTGRAALTSPYATSLTAMTSRDQLLQTLHDAIAAWDPIDDPLTWPEEHLLELARPLFEYQYTHNLAYRTLCRNRGVGPSADLRLAQIPAVPTDAFKALDLFSGPERVRTFRTSGTTQGARGQHHFATLELYRAAMHPTFVRFCNPETSALRLIILAPSPADLPDSSLSFMLGELMERWGAAGSSFVVELREGAWHLDPKTLERALHEACADATPTMLLGTAFGFVELLDRTDACWQLPEGSRLMETGGFKGRSRTVDKADLYRLFEERLGIPAGRCISEYSMTELSSQTYTDALASPEPTGRLFAPPWLNLSVVDPLTLQPLSEPGATGLIRFVDLANLDSVMAVQTSDRGILHPDGSLELLGRAPDAELRGCSLTIEEIVEGVDPRR</sequence>
<dbReference type="SUPFAM" id="SSF56801">
    <property type="entry name" value="Acetyl-CoA synthetase-like"/>
    <property type="match status" value="1"/>
</dbReference>
<gene>
    <name evidence="2" type="ORF">FRC96_00125</name>
</gene>
<dbReference type="AlphaFoldDB" id="A0A5C6XFU0"/>
<dbReference type="Gene3D" id="3.40.50.12780">
    <property type="entry name" value="N-terminal domain of ligase-like"/>
    <property type="match status" value="1"/>
</dbReference>
<organism evidence="2 3">
    <name type="scientific">Lujinxingia vulgaris</name>
    <dbReference type="NCBI Taxonomy" id="2600176"/>
    <lineage>
        <taxon>Bacteria</taxon>
        <taxon>Deltaproteobacteria</taxon>
        <taxon>Bradymonadales</taxon>
        <taxon>Lujinxingiaceae</taxon>
        <taxon>Lujinxingia</taxon>
    </lineage>
</organism>
<dbReference type="EMBL" id="VOSL01000002">
    <property type="protein sequence ID" value="TXD44523.1"/>
    <property type="molecule type" value="Genomic_DNA"/>
</dbReference>
<dbReference type="InterPro" id="IPR042099">
    <property type="entry name" value="ANL_N_sf"/>
</dbReference>
<dbReference type="OrthoDB" id="182577at2"/>
<dbReference type="GO" id="GO:0008218">
    <property type="term" value="P:bioluminescence"/>
    <property type="evidence" value="ECO:0007669"/>
    <property type="project" value="InterPro"/>
</dbReference>
<dbReference type="Pfam" id="PF04443">
    <property type="entry name" value="LuxE"/>
    <property type="match status" value="1"/>
</dbReference>
<dbReference type="InterPro" id="IPR007534">
    <property type="entry name" value="LuxE"/>
</dbReference>
<dbReference type="Proteomes" id="UP000321046">
    <property type="component" value="Unassembled WGS sequence"/>
</dbReference>
<name>A0A5C6XFU0_9DELT</name>